<dbReference type="EMBL" id="JAPFFF010000004">
    <property type="protein sequence ID" value="KAK8890777.1"/>
    <property type="molecule type" value="Genomic_DNA"/>
</dbReference>
<protein>
    <submittedName>
        <fullName evidence="1">Uncharacterized protein</fullName>
    </submittedName>
</protein>
<comment type="caution">
    <text evidence="1">The sequence shown here is derived from an EMBL/GenBank/DDBJ whole genome shotgun (WGS) entry which is preliminary data.</text>
</comment>
<organism evidence="1 2">
    <name type="scientific">Tritrichomonas musculus</name>
    <dbReference type="NCBI Taxonomy" id="1915356"/>
    <lineage>
        <taxon>Eukaryota</taxon>
        <taxon>Metamonada</taxon>
        <taxon>Parabasalia</taxon>
        <taxon>Tritrichomonadida</taxon>
        <taxon>Tritrichomonadidae</taxon>
        <taxon>Tritrichomonas</taxon>
    </lineage>
</organism>
<accession>A0ABR2KK04</accession>
<sequence length="431" mass="50264">MEDYINTRSDFRIEETTGIKKKIFTRVSNGIDIAKGIMDFDDSIRKKKLTTLFKYLSKTTDEEISQYGTLFPFDLFLNFILNTNDEEQRLLAFKILAISTQSGYAEPAFLMKPELFNLCNFYILNQEYSEYVFIILINGAADEKCCKSFLMMNVCDLLLNLPITLQLSQLVSNLTYHQSNYLQNLLTLIYKILDDQTTIINNQPQALINFGVICYAFKSLHHIYEFWDIPREIILEIHSQFTPIFYFLAPLILRHSNNSQVLNSVFRYILHLVDVKPEFGTIILEAFSNNNIEDPKTLRLGICVFKKNIESWRSNFDLKEKLLAYLLPQQNIHYKTRALFFKVILAYFTFSESKSDKNVEEVINWCLSFIEDSKMSELALKELISIKMTFRDNANIFDNVTNSLPTIEGLIFSNEYEEPIPELASQLINLF</sequence>
<gene>
    <name evidence="1" type="ORF">M9Y10_027976</name>
</gene>
<reference evidence="1 2" key="1">
    <citation type="submission" date="2024-04" db="EMBL/GenBank/DDBJ databases">
        <title>Tritrichomonas musculus Genome.</title>
        <authorList>
            <person name="Alves-Ferreira E."/>
            <person name="Grigg M."/>
            <person name="Lorenzi H."/>
            <person name="Galac M."/>
        </authorList>
    </citation>
    <scope>NUCLEOTIDE SEQUENCE [LARGE SCALE GENOMIC DNA]</scope>
    <source>
        <strain evidence="1 2">EAF2021</strain>
    </source>
</reference>
<name>A0ABR2KK04_9EUKA</name>
<evidence type="ECO:0000313" key="2">
    <source>
        <dbReference type="Proteomes" id="UP001470230"/>
    </source>
</evidence>
<evidence type="ECO:0000313" key="1">
    <source>
        <dbReference type="EMBL" id="KAK8890777.1"/>
    </source>
</evidence>
<keyword evidence="2" id="KW-1185">Reference proteome</keyword>
<dbReference type="Proteomes" id="UP001470230">
    <property type="component" value="Unassembled WGS sequence"/>
</dbReference>
<proteinExistence type="predicted"/>